<dbReference type="InterPro" id="IPR015141">
    <property type="entry name" value="PLipase_A2_prok/fun"/>
</dbReference>
<keyword evidence="1" id="KW-1133">Transmembrane helix</keyword>
<dbReference type="SUPFAM" id="SSF48619">
    <property type="entry name" value="Phospholipase A2, PLA2"/>
    <property type="match status" value="1"/>
</dbReference>
<dbReference type="Pfam" id="PF09056">
    <property type="entry name" value="Phospholip_A2_3"/>
    <property type="match status" value="1"/>
</dbReference>
<keyword evidence="1" id="KW-0472">Membrane</keyword>
<name>A0ABP3C9X3_9MICO</name>
<feature type="transmembrane region" description="Helical" evidence="1">
    <location>
        <begin position="49"/>
        <end position="68"/>
    </location>
</feature>
<evidence type="ECO:0000256" key="1">
    <source>
        <dbReference type="SAM" id="Phobius"/>
    </source>
</evidence>
<evidence type="ECO:0000313" key="3">
    <source>
        <dbReference type="Proteomes" id="UP001498238"/>
    </source>
</evidence>
<proteinExistence type="predicted"/>
<sequence length="218" mass="24134">MRHSSAYERSTDFILSCDARTEVLWEGVLASSAKDGEFFMEFKFVHLRVAITSLVAVALAAALTGAPASATEPANVDREAISELGKALQILKDEGVEIDGDISEDALIEDYYSSDSLGPIILQPYAKPNGCSTPKQLKKAAAKWNKIFKSACDKHDLCYGKNSRTNRNVCDARFRENMKSLCNKRKKEVFICKTVAVVYFEAVRIGGKKHYKGKGNPW</sequence>
<organism evidence="2 3">
    <name type="scientific">Brevibacterium metallidurans</name>
    <dbReference type="NCBI Taxonomy" id="1482676"/>
    <lineage>
        <taxon>Bacteria</taxon>
        <taxon>Bacillati</taxon>
        <taxon>Actinomycetota</taxon>
        <taxon>Actinomycetes</taxon>
        <taxon>Micrococcales</taxon>
        <taxon>Brevibacteriaceae</taxon>
        <taxon>Brevibacterium</taxon>
    </lineage>
</organism>
<dbReference type="EMBL" id="BAAAAF010000010">
    <property type="protein sequence ID" value="GAA0036537.1"/>
    <property type="molecule type" value="Genomic_DNA"/>
</dbReference>
<accession>A0ABP3C9X3</accession>
<dbReference type="Proteomes" id="UP001498238">
    <property type="component" value="Unassembled WGS sequence"/>
</dbReference>
<dbReference type="InterPro" id="IPR036444">
    <property type="entry name" value="PLipase_A2_dom_sf"/>
</dbReference>
<protein>
    <recommendedName>
        <fullName evidence="4">Phospholipase A2</fullName>
    </recommendedName>
</protein>
<evidence type="ECO:0008006" key="4">
    <source>
        <dbReference type="Google" id="ProtNLM"/>
    </source>
</evidence>
<keyword evidence="3" id="KW-1185">Reference proteome</keyword>
<keyword evidence="1" id="KW-0812">Transmembrane</keyword>
<evidence type="ECO:0000313" key="2">
    <source>
        <dbReference type="EMBL" id="GAA0036537.1"/>
    </source>
</evidence>
<dbReference type="Gene3D" id="1.20.90.10">
    <property type="entry name" value="Phospholipase A2 domain"/>
    <property type="match status" value="1"/>
</dbReference>
<comment type="caution">
    <text evidence="2">The sequence shown here is derived from an EMBL/GenBank/DDBJ whole genome shotgun (WGS) entry which is preliminary data.</text>
</comment>
<reference evidence="2 3" key="1">
    <citation type="submission" date="2024-01" db="EMBL/GenBank/DDBJ databases">
        <title>Characterization of antibiotic resistant novel bacterial strains and their environmental applications.</title>
        <authorList>
            <person name="Manzoor S."/>
            <person name="Abbas S."/>
            <person name="Arshad M."/>
            <person name="Ahmed I."/>
        </authorList>
    </citation>
    <scope>NUCLEOTIDE SEQUENCE [LARGE SCALE GENOMIC DNA]</scope>
    <source>
        <strain evidence="2 3">NCCP-602</strain>
    </source>
</reference>
<gene>
    <name evidence="2" type="ORF">NCCP602_24980</name>
</gene>